<evidence type="ECO:0000256" key="2">
    <source>
        <dbReference type="ARBA" id="ARBA00001946"/>
    </source>
</evidence>
<dbReference type="Pfam" id="PF13419">
    <property type="entry name" value="HAD_2"/>
    <property type="match status" value="1"/>
</dbReference>
<keyword evidence="7 10" id="KW-0378">Hydrolase</keyword>
<gene>
    <name evidence="11" type="ORF">MPPM_2403</name>
</gene>
<evidence type="ECO:0000256" key="9">
    <source>
        <dbReference type="ARBA" id="ARBA00023277"/>
    </source>
</evidence>
<evidence type="ECO:0000256" key="3">
    <source>
        <dbReference type="ARBA" id="ARBA00004818"/>
    </source>
</evidence>
<dbReference type="GO" id="GO:0005829">
    <property type="term" value="C:cytosol"/>
    <property type="evidence" value="ECO:0007669"/>
    <property type="project" value="TreeGrafter"/>
</dbReference>
<dbReference type="SUPFAM" id="SSF56784">
    <property type="entry name" value="HAD-like"/>
    <property type="match status" value="1"/>
</dbReference>
<dbReference type="NCBIfam" id="TIGR01509">
    <property type="entry name" value="HAD-SF-IA-v3"/>
    <property type="match status" value="1"/>
</dbReference>
<dbReference type="GO" id="GO:0006281">
    <property type="term" value="P:DNA repair"/>
    <property type="evidence" value="ECO:0007669"/>
    <property type="project" value="TreeGrafter"/>
</dbReference>
<proteinExistence type="inferred from homology"/>
<evidence type="ECO:0000256" key="6">
    <source>
        <dbReference type="ARBA" id="ARBA00022723"/>
    </source>
</evidence>
<keyword evidence="6 10" id="KW-0479">Metal-binding</keyword>
<dbReference type="SFLD" id="SFLDG01135">
    <property type="entry name" value="C1.5.6:_HAD__Beta-PGM__Phospha"/>
    <property type="match status" value="1"/>
</dbReference>
<dbReference type="EC" id="3.1.3.18" evidence="5 10"/>
<evidence type="ECO:0000256" key="1">
    <source>
        <dbReference type="ARBA" id="ARBA00000830"/>
    </source>
</evidence>
<comment type="cofactor">
    <cofactor evidence="2 10">
        <name>Mg(2+)</name>
        <dbReference type="ChEBI" id="CHEBI:18420"/>
    </cofactor>
</comment>
<keyword evidence="8 10" id="KW-0460">Magnesium</keyword>
<dbReference type="InterPro" id="IPR023198">
    <property type="entry name" value="PGP-like_dom2"/>
</dbReference>
<evidence type="ECO:0000256" key="5">
    <source>
        <dbReference type="ARBA" id="ARBA00013078"/>
    </source>
</evidence>
<organism evidence="11 12">
    <name type="scientific">Methylorubrum populi</name>
    <dbReference type="NCBI Taxonomy" id="223967"/>
    <lineage>
        <taxon>Bacteria</taxon>
        <taxon>Pseudomonadati</taxon>
        <taxon>Pseudomonadota</taxon>
        <taxon>Alphaproteobacteria</taxon>
        <taxon>Hyphomicrobiales</taxon>
        <taxon>Methylobacteriaceae</taxon>
        <taxon>Methylorubrum</taxon>
    </lineage>
</organism>
<feature type="binding site" evidence="10">
    <location>
        <position position="21"/>
    </location>
    <ligand>
        <name>Mg(2+)</name>
        <dbReference type="ChEBI" id="CHEBI:18420"/>
    </ligand>
</feature>
<evidence type="ECO:0000313" key="11">
    <source>
        <dbReference type="EMBL" id="BAU91008.1"/>
    </source>
</evidence>
<dbReference type="Gene3D" id="1.10.150.240">
    <property type="entry name" value="Putative phosphatase, domain 2"/>
    <property type="match status" value="1"/>
</dbReference>
<dbReference type="InterPro" id="IPR006439">
    <property type="entry name" value="HAD-SF_hydro_IA"/>
</dbReference>
<dbReference type="Proteomes" id="UP000218288">
    <property type="component" value="Chromosome"/>
</dbReference>
<feature type="active site" description="Nucleophile" evidence="10">
    <location>
        <position position="19"/>
    </location>
</feature>
<dbReference type="NCBIfam" id="TIGR01449">
    <property type="entry name" value="PGP_bact"/>
    <property type="match status" value="1"/>
</dbReference>
<dbReference type="FunFam" id="3.40.50.1000:FF:000022">
    <property type="entry name" value="Phosphoglycolate phosphatase"/>
    <property type="match status" value="1"/>
</dbReference>
<dbReference type="GO" id="GO:0046872">
    <property type="term" value="F:metal ion binding"/>
    <property type="evidence" value="ECO:0007669"/>
    <property type="project" value="UniProtKB-KW"/>
</dbReference>
<evidence type="ECO:0000256" key="4">
    <source>
        <dbReference type="ARBA" id="ARBA00006171"/>
    </source>
</evidence>
<comment type="pathway">
    <text evidence="3 10">Organic acid metabolism; glycolate biosynthesis; glycolate from 2-phosphoglycolate: step 1/1.</text>
</comment>
<accession>A0A169R0X1</accession>
<dbReference type="InterPro" id="IPR041492">
    <property type="entry name" value="HAD_2"/>
</dbReference>
<dbReference type="InterPro" id="IPR036412">
    <property type="entry name" value="HAD-like_sf"/>
</dbReference>
<comment type="function">
    <text evidence="10">Specifically catalyzes the dephosphorylation of 2-phosphoglycolate. Is involved in the dissimilation of the intracellular 2-phosphoglycolate formed during the DNA repair of 3'-phosphoglycolate ends, a major class of DNA lesions induced by oxidative stress.</text>
</comment>
<dbReference type="HAMAP" id="MF_00495">
    <property type="entry name" value="GPH_hydrolase_bact"/>
    <property type="match status" value="1"/>
</dbReference>
<name>A0A169R0X1_9HYPH</name>
<dbReference type="EMBL" id="AP014809">
    <property type="protein sequence ID" value="BAU91008.1"/>
    <property type="molecule type" value="Genomic_DNA"/>
</dbReference>
<dbReference type="InterPro" id="IPR023214">
    <property type="entry name" value="HAD_sf"/>
</dbReference>
<evidence type="ECO:0000313" key="12">
    <source>
        <dbReference type="Proteomes" id="UP000218288"/>
    </source>
</evidence>
<dbReference type="InterPro" id="IPR050155">
    <property type="entry name" value="HAD-like_hydrolase_sf"/>
</dbReference>
<feature type="binding site" evidence="10">
    <location>
        <position position="181"/>
    </location>
    <ligand>
        <name>Mg(2+)</name>
        <dbReference type="ChEBI" id="CHEBI:18420"/>
    </ligand>
</feature>
<dbReference type="GO" id="GO:0046295">
    <property type="term" value="P:glycolate biosynthetic process"/>
    <property type="evidence" value="ECO:0007669"/>
    <property type="project" value="UniProtKB-UniRule"/>
</dbReference>
<dbReference type="NCBIfam" id="TIGR01549">
    <property type="entry name" value="HAD-SF-IA-v1"/>
    <property type="match status" value="1"/>
</dbReference>
<evidence type="ECO:0000256" key="7">
    <source>
        <dbReference type="ARBA" id="ARBA00022801"/>
    </source>
</evidence>
<comment type="similarity">
    <text evidence="4 10">Belongs to the HAD-like hydrolase superfamily. CbbY/CbbZ/Gph/YieH family.</text>
</comment>
<dbReference type="InterPro" id="IPR037512">
    <property type="entry name" value="PGPase_prok"/>
</dbReference>
<keyword evidence="9 10" id="KW-0119">Carbohydrate metabolism</keyword>
<feature type="binding site" evidence="10">
    <location>
        <position position="19"/>
    </location>
    <ligand>
        <name>Mg(2+)</name>
        <dbReference type="ChEBI" id="CHEBI:18420"/>
    </ligand>
</feature>
<dbReference type="GO" id="GO:0008967">
    <property type="term" value="F:phosphoglycolate phosphatase activity"/>
    <property type="evidence" value="ECO:0007669"/>
    <property type="project" value="UniProtKB-UniRule"/>
</dbReference>
<dbReference type="PANTHER" id="PTHR43434:SF1">
    <property type="entry name" value="PHOSPHOGLYCOLATE PHOSPHATASE"/>
    <property type="match status" value="1"/>
</dbReference>
<dbReference type="Gene3D" id="3.40.50.1000">
    <property type="entry name" value="HAD superfamily/HAD-like"/>
    <property type="match status" value="1"/>
</dbReference>
<dbReference type="SFLD" id="SFLDS00003">
    <property type="entry name" value="Haloacid_Dehalogenase"/>
    <property type="match status" value="1"/>
</dbReference>
<dbReference type="AlphaFoldDB" id="A0A169R0X1"/>
<dbReference type="UniPathway" id="UPA00865">
    <property type="reaction ID" value="UER00834"/>
</dbReference>
<protein>
    <recommendedName>
        <fullName evidence="5 10">Phosphoglycolate phosphatase</fullName>
        <shortName evidence="10">PGP</shortName>
        <shortName evidence="10">PGPase</shortName>
        <ecNumber evidence="5 10">3.1.3.18</ecNumber>
    </recommendedName>
</protein>
<evidence type="ECO:0000256" key="10">
    <source>
        <dbReference type="HAMAP-Rule" id="MF_00495"/>
    </source>
</evidence>
<sequence>MERTGTPMTVNSSPIVVFDLDGTLAETAGDLIGTLNVILAREGHAPLPLEQARDLLGAGARALIQRGFTVAGASLTPERLETLFHDFLAYYGDHLTDNSYLFPGVVEALDRLEAAGFRLAICTNKVESHAVALLEALGIGQRFHTIVGKDTFAFSKPDPRHITLTVERAGGDPQSCVMVGDSKADVAAAKAAGIPVVGVTFGYTPVPMRDLAPDWIIDHFDALPEAVDALLARESVKPAA</sequence>
<reference evidence="11 12" key="1">
    <citation type="journal article" date="2016" name="Genome Announc.">
        <title>Complete Genome Sequence of Methylobacterium populi P-1M, Isolated from Pink-Pigmented Household Biofilm.</title>
        <authorList>
            <person name="Morohoshi T."/>
            <person name="Ikeda T."/>
        </authorList>
    </citation>
    <scope>NUCLEOTIDE SEQUENCE [LARGE SCALE GENOMIC DNA]</scope>
    <source>
        <strain evidence="11 12">P-1M</strain>
    </source>
</reference>
<dbReference type="GO" id="GO:0005975">
    <property type="term" value="P:carbohydrate metabolic process"/>
    <property type="evidence" value="ECO:0007669"/>
    <property type="project" value="InterPro"/>
</dbReference>
<dbReference type="PRINTS" id="PR00413">
    <property type="entry name" value="HADHALOGNASE"/>
</dbReference>
<dbReference type="SFLD" id="SFLDG01129">
    <property type="entry name" value="C1.5:_HAD__Beta-PGM__Phosphata"/>
    <property type="match status" value="1"/>
</dbReference>
<dbReference type="PANTHER" id="PTHR43434">
    <property type="entry name" value="PHOSPHOGLYCOLATE PHOSPHATASE"/>
    <property type="match status" value="1"/>
</dbReference>
<comment type="catalytic activity">
    <reaction evidence="1 10">
        <text>2-phosphoglycolate + H2O = glycolate + phosphate</text>
        <dbReference type="Rhea" id="RHEA:14369"/>
        <dbReference type="ChEBI" id="CHEBI:15377"/>
        <dbReference type="ChEBI" id="CHEBI:29805"/>
        <dbReference type="ChEBI" id="CHEBI:43474"/>
        <dbReference type="ChEBI" id="CHEBI:58033"/>
        <dbReference type="EC" id="3.1.3.18"/>
    </reaction>
</comment>
<evidence type="ECO:0000256" key="8">
    <source>
        <dbReference type="ARBA" id="ARBA00022842"/>
    </source>
</evidence>